<accession>A0A1W0X5K8</accession>
<dbReference type="PROSITE" id="PS51340">
    <property type="entry name" value="MOSC"/>
    <property type="match status" value="1"/>
</dbReference>
<dbReference type="SUPFAM" id="SSF141673">
    <property type="entry name" value="MOSC N-terminal domain-like"/>
    <property type="match status" value="1"/>
</dbReference>
<protein>
    <submittedName>
        <fullName evidence="2">Mitochondrial amidoxime reducing component 2</fullName>
    </submittedName>
</protein>
<dbReference type="PANTHER" id="PTHR14237:SF19">
    <property type="entry name" value="MITOCHONDRIAL AMIDOXIME REDUCING COMPONENT 1"/>
    <property type="match status" value="1"/>
</dbReference>
<evidence type="ECO:0000313" key="2">
    <source>
        <dbReference type="EMBL" id="OQV22775.1"/>
    </source>
</evidence>
<dbReference type="InterPro" id="IPR005302">
    <property type="entry name" value="MoCF_Sase_C"/>
</dbReference>
<dbReference type="SUPFAM" id="SSF50800">
    <property type="entry name" value="PK beta-barrel domain-like"/>
    <property type="match status" value="1"/>
</dbReference>
<dbReference type="Pfam" id="PF03476">
    <property type="entry name" value="MOSC_N"/>
    <property type="match status" value="1"/>
</dbReference>
<dbReference type="Pfam" id="PF03473">
    <property type="entry name" value="MOSC"/>
    <property type="match status" value="1"/>
</dbReference>
<evidence type="ECO:0000313" key="3">
    <source>
        <dbReference type="Proteomes" id="UP000192578"/>
    </source>
</evidence>
<dbReference type="Proteomes" id="UP000192578">
    <property type="component" value="Unassembled WGS sequence"/>
</dbReference>
<sequence length="387" mass="42716">MNSRSLSSSGEEQSFLYNIPAQFRDIPWQTAAKYLAIGTTAAGATYFIVKKLRVAEKPEKMILSKDPLRLPQPIIGPPGSVATSQAVQTETSADSIPTVSQLSIYPIKSCRGILVNSYHCGETGPELHTEFGIVRDRTWMVTTSKYVFITQRKRPKMSLIIPSINGSKLQINAPGMRTLQVALCPCPTDGNPIETEVWGAKIAALDLGDEAGAWFAEYLNLPGARFIFHPQEFGGRDLTEGNPADLDLWKKGDKCAFADGAPYLLLSEESVAEFSTHLEEPVSWNNFRPNILVAGCTPYAEDAWRTFSIGEAQFRNAKLCTRCTMTTVDPQKGDFSRKDVLQTLKKYRMNQSPEWQTVYENNPLISINLGLNKAGIVAVGDAVRQTS</sequence>
<proteinExistence type="predicted"/>
<dbReference type="GO" id="GO:0030170">
    <property type="term" value="F:pyridoxal phosphate binding"/>
    <property type="evidence" value="ECO:0007669"/>
    <property type="project" value="InterPro"/>
</dbReference>
<dbReference type="AlphaFoldDB" id="A0A1W0X5K8"/>
<organism evidence="2 3">
    <name type="scientific">Hypsibius exemplaris</name>
    <name type="common">Freshwater tardigrade</name>
    <dbReference type="NCBI Taxonomy" id="2072580"/>
    <lineage>
        <taxon>Eukaryota</taxon>
        <taxon>Metazoa</taxon>
        <taxon>Ecdysozoa</taxon>
        <taxon>Tardigrada</taxon>
        <taxon>Eutardigrada</taxon>
        <taxon>Parachela</taxon>
        <taxon>Hypsibioidea</taxon>
        <taxon>Hypsibiidae</taxon>
        <taxon>Hypsibius</taxon>
    </lineage>
</organism>
<evidence type="ECO:0000259" key="1">
    <source>
        <dbReference type="PROSITE" id="PS51340"/>
    </source>
</evidence>
<dbReference type="OrthoDB" id="17255at2759"/>
<dbReference type="GO" id="GO:0030151">
    <property type="term" value="F:molybdenum ion binding"/>
    <property type="evidence" value="ECO:0007669"/>
    <property type="project" value="InterPro"/>
</dbReference>
<dbReference type="InterPro" id="IPR005303">
    <property type="entry name" value="MOCOS_middle"/>
</dbReference>
<gene>
    <name evidence="2" type="ORF">BV898_03212</name>
</gene>
<comment type="caution">
    <text evidence="2">The sequence shown here is derived from an EMBL/GenBank/DDBJ whole genome shotgun (WGS) entry which is preliminary data.</text>
</comment>
<dbReference type="EMBL" id="MTYJ01000015">
    <property type="protein sequence ID" value="OQV22775.1"/>
    <property type="molecule type" value="Genomic_DNA"/>
</dbReference>
<reference evidence="3" key="1">
    <citation type="submission" date="2017-01" db="EMBL/GenBank/DDBJ databases">
        <title>Comparative genomics of anhydrobiosis in the tardigrade Hypsibius dujardini.</title>
        <authorList>
            <person name="Yoshida Y."/>
            <person name="Koutsovoulos G."/>
            <person name="Laetsch D."/>
            <person name="Stevens L."/>
            <person name="Kumar S."/>
            <person name="Horikawa D."/>
            <person name="Ishino K."/>
            <person name="Komine S."/>
            <person name="Tomita M."/>
            <person name="Blaxter M."/>
            <person name="Arakawa K."/>
        </authorList>
    </citation>
    <scope>NUCLEOTIDE SEQUENCE [LARGE SCALE GENOMIC DNA]</scope>
    <source>
        <strain evidence="3">Z151</strain>
    </source>
</reference>
<feature type="domain" description="MOSC" evidence="1">
    <location>
        <begin position="225"/>
        <end position="386"/>
    </location>
</feature>
<dbReference type="InterPro" id="IPR011037">
    <property type="entry name" value="Pyrv_Knase-like_insert_dom_sf"/>
</dbReference>
<name>A0A1W0X5K8_HYPEX</name>
<keyword evidence="3" id="KW-1185">Reference proteome</keyword>
<dbReference type="PANTHER" id="PTHR14237">
    <property type="entry name" value="MOLYBDOPTERIN COFACTOR SULFURASE MOSC"/>
    <property type="match status" value="1"/>
</dbReference>
<dbReference type="GO" id="GO:0003824">
    <property type="term" value="F:catalytic activity"/>
    <property type="evidence" value="ECO:0007669"/>
    <property type="project" value="InterPro"/>
</dbReference>